<evidence type="ECO:0000256" key="1">
    <source>
        <dbReference type="SAM" id="MobiDB-lite"/>
    </source>
</evidence>
<name>A0ABV6W2V3_9ACTN</name>
<keyword evidence="2" id="KW-1133">Transmembrane helix</keyword>
<feature type="compositionally biased region" description="Low complexity" evidence="1">
    <location>
        <begin position="191"/>
        <end position="254"/>
    </location>
</feature>
<dbReference type="Pfam" id="PF12696">
    <property type="entry name" value="TraG-D_C"/>
    <property type="match status" value="1"/>
</dbReference>
<keyword evidence="2" id="KW-0472">Membrane</keyword>
<dbReference type="Gene3D" id="3.40.50.300">
    <property type="entry name" value="P-loop containing nucleotide triphosphate hydrolases"/>
    <property type="match status" value="1"/>
</dbReference>
<feature type="compositionally biased region" description="Basic and acidic residues" evidence="1">
    <location>
        <begin position="133"/>
        <end position="154"/>
    </location>
</feature>
<dbReference type="CDD" id="cd01127">
    <property type="entry name" value="TrwB_TraG_TraD_VirD4"/>
    <property type="match status" value="1"/>
</dbReference>
<feature type="region of interest" description="Disordered" evidence="1">
    <location>
        <begin position="132"/>
        <end position="282"/>
    </location>
</feature>
<sequence length="703" mass="72587">MASSMNGRSWPPATPPGGRQGPPPPRAGIPDGAIVGLLATLLGATALVWFSTALGALLEHGGLPRPLPFSGTPHAIRGLATAPNSMAAAWPDTPPGELPSPTAFWVTFFVLLALLIALALTLLTAWTRLRAAKRGDRDQKRERGWEREREREWSARGGEASADRERPTARQGQGQGADSAGYGAGTGWEQATLPLPRPGGAAPAGAPGTTAPAAPGDPGDPATVTSLSPTAAPSTTTGPFTDPAHTPAPFVTPTTPAPAPAPAPFASALPAPPPAAPQALAPSGFPPGMTVLLMPDPAATAAKRHLLQRAVRTATGPVLVVTDDLALWEARPPHRDARLFDPLRLVDEVPDPETRVRWAPHDHCDDPATAAARARALLAPTHRGGPADAQSSGERGVRETAQTLLRCWLHAAALDGRPFRHVQRWASGSGRGEALAILRSADPHRAADGWDGELQALLTHATEQRDAAVDRILDALDVLSELQVQQACAPSSAAEGLDLDALLHNRGTLYLLGRASESRVARSTGTAQAPRSAMPLLTALVEDLVERARRTAVRSSAGRLDPPLLCVLDQVAAVAPFPGLPELVARGGPLGLGGVAVLRSAEQARSRWDERSVHSLWTNADARAVAGPLGGPELAALLDSLQTAPPETAAALADGALAEGEVLLLAARRPAQRFAAGAVAGPSGGRAEAASAPVPSGGHTVPK</sequence>
<keyword evidence="2" id="KW-0812">Transmembrane</keyword>
<feature type="region of interest" description="Disordered" evidence="1">
    <location>
        <begin position="677"/>
        <end position="703"/>
    </location>
</feature>
<evidence type="ECO:0000313" key="4">
    <source>
        <dbReference type="EMBL" id="MFC1420171.1"/>
    </source>
</evidence>
<gene>
    <name evidence="4" type="ORF">ACEZDE_26535</name>
</gene>
<feature type="region of interest" description="Disordered" evidence="1">
    <location>
        <begin position="1"/>
        <end position="27"/>
    </location>
</feature>
<evidence type="ECO:0000313" key="5">
    <source>
        <dbReference type="Proteomes" id="UP001592531"/>
    </source>
</evidence>
<feature type="transmembrane region" description="Helical" evidence="2">
    <location>
        <begin position="34"/>
        <end position="58"/>
    </location>
</feature>
<evidence type="ECO:0000256" key="2">
    <source>
        <dbReference type="SAM" id="Phobius"/>
    </source>
</evidence>
<protein>
    <submittedName>
        <fullName evidence="4">TraM recognition domain-containing protein</fullName>
    </submittedName>
</protein>
<evidence type="ECO:0000259" key="3">
    <source>
        <dbReference type="Pfam" id="PF12696"/>
    </source>
</evidence>
<organism evidence="4 5">
    <name type="scientific">Streptacidiphilus cavernicola</name>
    <dbReference type="NCBI Taxonomy" id="3342716"/>
    <lineage>
        <taxon>Bacteria</taxon>
        <taxon>Bacillati</taxon>
        <taxon>Actinomycetota</taxon>
        <taxon>Actinomycetes</taxon>
        <taxon>Kitasatosporales</taxon>
        <taxon>Streptomycetaceae</taxon>
        <taxon>Streptacidiphilus</taxon>
    </lineage>
</organism>
<reference evidence="4 5" key="1">
    <citation type="submission" date="2024-09" db="EMBL/GenBank/DDBJ databases">
        <authorList>
            <person name="Lee S.D."/>
        </authorList>
    </citation>
    <scope>NUCLEOTIDE SEQUENCE [LARGE SCALE GENOMIC DNA]</scope>
    <source>
        <strain evidence="4 5">N8-3</strain>
    </source>
</reference>
<keyword evidence="5" id="KW-1185">Reference proteome</keyword>
<dbReference type="Proteomes" id="UP001592531">
    <property type="component" value="Unassembled WGS sequence"/>
</dbReference>
<dbReference type="SUPFAM" id="SSF52540">
    <property type="entry name" value="P-loop containing nucleoside triphosphate hydrolases"/>
    <property type="match status" value="1"/>
</dbReference>
<feature type="transmembrane region" description="Helical" evidence="2">
    <location>
        <begin position="103"/>
        <end position="127"/>
    </location>
</feature>
<dbReference type="InterPro" id="IPR027417">
    <property type="entry name" value="P-loop_NTPase"/>
</dbReference>
<dbReference type="RefSeq" id="WP_380540877.1">
    <property type="nucleotide sequence ID" value="NZ_JBHFAB010000023.1"/>
</dbReference>
<feature type="domain" description="TraD/TraG TraM recognition site" evidence="3">
    <location>
        <begin position="563"/>
        <end position="629"/>
    </location>
</feature>
<comment type="caution">
    <text evidence="4">The sequence shown here is derived from an EMBL/GenBank/DDBJ whole genome shotgun (WGS) entry which is preliminary data.</text>
</comment>
<dbReference type="EMBL" id="JBHFAB010000023">
    <property type="protein sequence ID" value="MFC1420171.1"/>
    <property type="molecule type" value="Genomic_DNA"/>
</dbReference>
<accession>A0ABV6W2V3</accession>
<dbReference type="InterPro" id="IPR032689">
    <property type="entry name" value="TraG-D_C"/>
</dbReference>
<proteinExistence type="predicted"/>